<protein>
    <submittedName>
        <fullName evidence="1">Uncharacterized protein</fullName>
    </submittedName>
</protein>
<sequence length="170" mass="18705">MPQMSESAAEKLTPQQATALTRVLDLQARWENHRDDPAKSASATADLQVRQKAFEAFRSAWREFTAEYRTAQLPEPTQNVPDRLAIWCRTLRAVLRRAESGSPAALVTKVHRLADRIAARVGKEPVGRGPVADLSEGIRELDAVIAWCEVPATLPGPVVAFPEGRKEEAA</sequence>
<evidence type="ECO:0000313" key="2">
    <source>
        <dbReference type="Proteomes" id="UP000676565"/>
    </source>
</evidence>
<dbReference type="RefSeq" id="WP_210653918.1">
    <property type="nucleotide sequence ID" value="NZ_JAGKQQ010000001.1"/>
</dbReference>
<organism evidence="1 2">
    <name type="scientific">Gemmata palustris</name>
    <dbReference type="NCBI Taxonomy" id="2822762"/>
    <lineage>
        <taxon>Bacteria</taxon>
        <taxon>Pseudomonadati</taxon>
        <taxon>Planctomycetota</taxon>
        <taxon>Planctomycetia</taxon>
        <taxon>Gemmatales</taxon>
        <taxon>Gemmataceae</taxon>
        <taxon>Gemmata</taxon>
    </lineage>
</organism>
<accession>A0ABS5BQ71</accession>
<keyword evidence="2" id="KW-1185">Reference proteome</keyword>
<reference evidence="1 2" key="1">
    <citation type="submission" date="2021-04" db="EMBL/GenBank/DDBJ databases">
        <authorList>
            <person name="Ivanova A."/>
        </authorList>
    </citation>
    <scope>NUCLEOTIDE SEQUENCE [LARGE SCALE GENOMIC DNA]</scope>
    <source>
        <strain evidence="1 2">G18</strain>
    </source>
</reference>
<evidence type="ECO:0000313" key="1">
    <source>
        <dbReference type="EMBL" id="MBP3955861.1"/>
    </source>
</evidence>
<gene>
    <name evidence="1" type="ORF">J8F10_11250</name>
</gene>
<dbReference type="Proteomes" id="UP000676565">
    <property type="component" value="Unassembled WGS sequence"/>
</dbReference>
<name>A0ABS5BQ71_9BACT</name>
<comment type="caution">
    <text evidence="1">The sequence shown here is derived from an EMBL/GenBank/DDBJ whole genome shotgun (WGS) entry which is preliminary data.</text>
</comment>
<dbReference type="EMBL" id="JAGKQQ010000001">
    <property type="protein sequence ID" value="MBP3955861.1"/>
    <property type="molecule type" value="Genomic_DNA"/>
</dbReference>
<proteinExistence type="predicted"/>